<feature type="transmembrane region" description="Helical" evidence="1">
    <location>
        <begin position="40"/>
        <end position="56"/>
    </location>
</feature>
<feature type="transmembrane region" description="Helical" evidence="1">
    <location>
        <begin position="118"/>
        <end position="138"/>
    </location>
</feature>
<keyword evidence="1" id="KW-0812">Transmembrane</keyword>
<reference evidence="4" key="2">
    <citation type="submission" date="2016-01" db="EMBL/GenBank/DDBJ databases">
        <title>Six Aerococcus type strain genome sequencing and assembly using PacBio and Illumina Hiseq.</title>
        <authorList>
            <person name="Carkaci D."/>
            <person name="Dargis R."/>
            <person name="Nielsen X.C."/>
            <person name="Skovgaard O."/>
            <person name="Fuursted K."/>
            <person name="Christensen J.J."/>
        </authorList>
    </citation>
    <scope>NUCLEOTIDE SEQUENCE [LARGE SCALE GENOMIC DNA]</scope>
    <source>
        <strain evidence="4">CCUG43001</strain>
    </source>
</reference>
<evidence type="ECO:0000313" key="2">
    <source>
        <dbReference type="EMBL" id="AMB94353.1"/>
    </source>
</evidence>
<protein>
    <submittedName>
        <fullName evidence="2">Uncharacterized protein</fullName>
    </submittedName>
</protein>
<organism evidence="2 4">
    <name type="scientific">Aerococcus sanguinicola</name>
    <dbReference type="NCBI Taxonomy" id="119206"/>
    <lineage>
        <taxon>Bacteria</taxon>
        <taxon>Bacillati</taxon>
        <taxon>Bacillota</taxon>
        <taxon>Bacilli</taxon>
        <taxon>Lactobacillales</taxon>
        <taxon>Aerococcaceae</taxon>
        <taxon>Aerococcus</taxon>
    </lineage>
</organism>
<evidence type="ECO:0000313" key="4">
    <source>
        <dbReference type="Proteomes" id="UP000069912"/>
    </source>
</evidence>
<dbReference type="Proteomes" id="UP000234239">
    <property type="component" value="Unassembled WGS sequence"/>
</dbReference>
<dbReference type="OrthoDB" id="3078706at2"/>
<dbReference type="EMBL" id="CP014160">
    <property type="protein sequence ID" value="AMB94353.1"/>
    <property type="molecule type" value="Genomic_DNA"/>
</dbReference>
<proteinExistence type="predicted"/>
<gene>
    <name evidence="2" type="ORF">AWM72_06060</name>
    <name evidence="3" type="ORF">CYJ28_09320</name>
</gene>
<feature type="transmembrane region" description="Helical" evidence="1">
    <location>
        <begin position="63"/>
        <end position="83"/>
    </location>
</feature>
<dbReference type="Proteomes" id="UP000069912">
    <property type="component" value="Chromosome"/>
</dbReference>
<accession>A0A0X8FBM2</accession>
<reference evidence="3 5" key="3">
    <citation type="submission" date="2017-12" db="EMBL/GenBank/DDBJ databases">
        <title>Phylogenetic diversity of female urinary microbiome.</title>
        <authorList>
            <person name="Thomas-White K."/>
            <person name="Wolfe A.J."/>
        </authorList>
    </citation>
    <scope>NUCLEOTIDE SEQUENCE [LARGE SCALE GENOMIC DNA]</scope>
    <source>
        <strain evidence="3 5">UMB0139</strain>
    </source>
</reference>
<sequence>MRKKKIAIVSNLLLLIWFSLDMFGVKVGDKYLVEGALKEDGMFMLISIIVFFVFLFTDKIGKYIQLGWLAGWFILQFLAHEWYTIFGKGLMGSVEGKIAYFEDCIQLISIPGRYVPDLWHIVLHVLIIIAFIATLRVPNENEKINLRRSSENEKR</sequence>
<evidence type="ECO:0000313" key="3">
    <source>
        <dbReference type="EMBL" id="PKZ20676.1"/>
    </source>
</evidence>
<dbReference type="EMBL" id="PKGY01000007">
    <property type="protein sequence ID" value="PKZ20676.1"/>
    <property type="molecule type" value="Genomic_DNA"/>
</dbReference>
<reference evidence="2 4" key="1">
    <citation type="journal article" date="2016" name="Genome Announc.">
        <title>Complete Genome Sequences of Aerococcus christensenii CCUG 28831T, Aerococcus sanguinicola CCUG 43001T, Aerococcus urinae CCUG 36881T, Aerococcus urinaeequi CCUG 28094T, Aerococcus urinaehominis CCUG 42038 BT, and Aerococcus viridans CCUG 4311T.</title>
        <authorList>
            <person name="Carkaci D."/>
            <person name="Dargis R."/>
            <person name="Nielsen X.C."/>
            <person name="Skovgaard O."/>
            <person name="Fuursted K."/>
            <person name="Christensen J.J."/>
        </authorList>
    </citation>
    <scope>NUCLEOTIDE SEQUENCE [LARGE SCALE GENOMIC DNA]</scope>
    <source>
        <strain evidence="2 4">CCUG43001</strain>
    </source>
</reference>
<evidence type="ECO:0000313" key="5">
    <source>
        <dbReference type="Proteomes" id="UP000234239"/>
    </source>
</evidence>
<keyword evidence="4" id="KW-1185">Reference proteome</keyword>
<keyword evidence="1" id="KW-0472">Membrane</keyword>
<keyword evidence="1" id="KW-1133">Transmembrane helix</keyword>
<dbReference type="RefSeq" id="WP_067974846.1">
    <property type="nucleotide sequence ID" value="NZ_CAJHKM010000001.1"/>
</dbReference>
<dbReference type="KEGG" id="asan:AWM72_06060"/>
<name>A0A0X8FBM2_9LACT</name>
<evidence type="ECO:0000256" key="1">
    <source>
        <dbReference type="SAM" id="Phobius"/>
    </source>
</evidence>
<dbReference type="AlphaFoldDB" id="A0A0X8FBM2"/>